<feature type="compositionally biased region" description="Low complexity" evidence="1">
    <location>
        <begin position="353"/>
        <end position="378"/>
    </location>
</feature>
<dbReference type="RefSeq" id="XP_013232151.1">
    <property type="nucleotide sequence ID" value="XM_013376697.1"/>
</dbReference>
<feature type="compositionally biased region" description="Low complexity" evidence="1">
    <location>
        <begin position="403"/>
        <end position="420"/>
    </location>
</feature>
<feature type="region of interest" description="Disordered" evidence="1">
    <location>
        <begin position="23"/>
        <end position="76"/>
    </location>
</feature>
<name>U6KTV7_EIMTE</name>
<gene>
    <name evidence="2" type="ORF">ETH_00032445</name>
</gene>
<dbReference type="Proteomes" id="UP000030747">
    <property type="component" value="Unassembled WGS sequence"/>
</dbReference>
<evidence type="ECO:0000313" key="3">
    <source>
        <dbReference type="Proteomes" id="UP000030747"/>
    </source>
</evidence>
<organism evidence="2 3">
    <name type="scientific">Eimeria tenella</name>
    <name type="common">Coccidian parasite</name>
    <dbReference type="NCBI Taxonomy" id="5802"/>
    <lineage>
        <taxon>Eukaryota</taxon>
        <taxon>Sar</taxon>
        <taxon>Alveolata</taxon>
        <taxon>Apicomplexa</taxon>
        <taxon>Conoidasida</taxon>
        <taxon>Coccidia</taxon>
        <taxon>Eucoccidiorida</taxon>
        <taxon>Eimeriorina</taxon>
        <taxon>Eimeriidae</taxon>
        <taxon>Eimeria</taxon>
    </lineage>
</organism>
<feature type="region of interest" description="Disordered" evidence="1">
    <location>
        <begin position="184"/>
        <end position="256"/>
    </location>
</feature>
<proteinExistence type="predicted"/>
<dbReference type="VEuPathDB" id="ToxoDB:ETH2_0830600"/>
<accession>U6KTV7</accession>
<evidence type="ECO:0000256" key="1">
    <source>
        <dbReference type="SAM" id="MobiDB-lite"/>
    </source>
</evidence>
<keyword evidence="3" id="KW-1185">Reference proteome</keyword>
<dbReference type="GeneID" id="25255555"/>
<reference evidence="2" key="1">
    <citation type="submission" date="2013-10" db="EMBL/GenBank/DDBJ databases">
        <title>Genomic analysis of the causative agents of coccidiosis in chickens.</title>
        <authorList>
            <person name="Reid A.J."/>
            <person name="Blake D."/>
            <person name="Billington K."/>
            <person name="Browne H."/>
            <person name="Dunn M."/>
            <person name="Hung S."/>
            <person name="Kawahara F."/>
            <person name="Miranda-Saavedra D."/>
            <person name="Mourier T."/>
            <person name="Nagra H."/>
            <person name="Otto T.D."/>
            <person name="Rawlings N."/>
            <person name="Sanchez A."/>
            <person name="Sanders M."/>
            <person name="Subramaniam C."/>
            <person name="Tay Y."/>
            <person name="Dear P."/>
            <person name="Doerig C."/>
            <person name="Gruber A."/>
            <person name="Parkinson J."/>
            <person name="Shirley M."/>
            <person name="Wan K.L."/>
            <person name="Berriman M."/>
            <person name="Tomley F."/>
            <person name="Pain A."/>
        </authorList>
    </citation>
    <scope>NUCLEOTIDE SEQUENCE [LARGE SCALE GENOMIC DNA]</scope>
    <source>
        <strain evidence="2">Houghton</strain>
    </source>
</reference>
<feature type="region of interest" description="Disordered" evidence="1">
    <location>
        <begin position="349"/>
        <end position="420"/>
    </location>
</feature>
<dbReference type="EMBL" id="HG675613">
    <property type="protein sequence ID" value="CDJ41401.1"/>
    <property type="molecule type" value="Genomic_DNA"/>
</dbReference>
<feature type="compositionally biased region" description="Low complexity" evidence="1">
    <location>
        <begin position="213"/>
        <end position="225"/>
    </location>
</feature>
<dbReference type="OrthoDB" id="349347at2759"/>
<evidence type="ECO:0000313" key="2">
    <source>
        <dbReference type="EMBL" id="CDJ41401.1"/>
    </source>
</evidence>
<sequence>MGDIRLAEKALESGISLESYLRSMKSGESKAMQESAAASSSSSSLGGPPGAAVAPRPLGGFPQQQQQQQLLLQQTRQTDLQSIWGPQDSMGPPQAAVGLGGVPLEHDVEEEFSFLEDTEFSLGSEAWGRGPPGGPQESAQTRSKAAACAAAAHAAAAHAAAAAPSNPGAASVAAWFTAMLAGPQEGSEGAADRQGGMQKAHVEDSFPDPTRRLQQQQQQQQLQQQAREAAGGFLQDAQGRSAHRQEGPRGPRQQQPQLHAHAAYLMQLQQTPHLPEQQQFQLQQQLAQEQQQQQQRKRLQQQRMQMMYEQQQRLHQQQLLLRQHRGQPLDAAQGREAGRQLLSLIGVVPRNSTEGPEGPPTAAAAAAASGAPSARGAPLQAPREEPVGLMAPRAAADLERQFMQRQCQQQRQQQQQQQQM</sequence>
<protein>
    <submittedName>
        <fullName evidence="2">Uncharacterized protein</fullName>
    </submittedName>
</protein>
<reference evidence="2" key="2">
    <citation type="submission" date="2013-10" db="EMBL/GenBank/DDBJ databases">
        <authorList>
            <person name="Aslett M."/>
        </authorList>
    </citation>
    <scope>NUCLEOTIDE SEQUENCE [LARGE SCALE GENOMIC DNA]</scope>
    <source>
        <strain evidence="2">Houghton</strain>
    </source>
</reference>
<dbReference type="VEuPathDB" id="ToxoDB:ETH_00032445"/>
<dbReference type="AlphaFoldDB" id="U6KTV7"/>
<feature type="region of interest" description="Disordered" evidence="1">
    <location>
        <begin position="123"/>
        <end position="144"/>
    </location>
</feature>
<feature type="compositionally biased region" description="Low complexity" evidence="1">
    <location>
        <begin position="35"/>
        <end position="76"/>
    </location>
</feature>